<comment type="subcellular location">
    <subcellularLocation>
        <location evidence="1">Bacterial flagellum basal body</location>
    </subcellularLocation>
</comment>
<dbReference type="KEGG" id="geh:HYN69_17835"/>
<dbReference type="OrthoDB" id="9788334at2"/>
<sequence>MFEKLELTRIAQALASHAGARMGLIAENVANADTPGFKARDLPDFAEVFARGASDTPELTAGATDPNGNSVSLQDQMLRMADVRVSHEMALAIYRSTSGIVRAALGRGGQ</sequence>
<organism evidence="3 4">
    <name type="scientific">Paragemmobacter aquarius</name>
    <dbReference type="NCBI Taxonomy" id="2169400"/>
    <lineage>
        <taxon>Bacteria</taxon>
        <taxon>Pseudomonadati</taxon>
        <taxon>Pseudomonadota</taxon>
        <taxon>Alphaproteobacteria</taxon>
        <taxon>Rhodobacterales</taxon>
        <taxon>Paracoccaceae</taxon>
        <taxon>Paragemmobacter</taxon>
    </lineage>
</organism>
<dbReference type="AlphaFoldDB" id="A0A2S0UQS1"/>
<keyword evidence="3" id="KW-0966">Cell projection</keyword>
<dbReference type="RefSeq" id="WP_108436932.1">
    <property type="nucleotide sequence ID" value="NZ_CP028918.1"/>
</dbReference>
<feature type="domain" description="Flagellar basal body rod protein N-terminal" evidence="2">
    <location>
        <begin position="21"/>
        <end position="38"/>
    </location>
</feature>
<dbReference type="GO" id="GO:0009425">
    <property type="term" value="C:bacterial-type flagellum basal body"/>
    <property type="evidence" value="ECO:0007669"/>
    <property type="project" value="UniProtKB-SubCell"/>
</dbReference>
<dbReference type="EMBL" id="CP028918">
    <property type="protein sequence ID" value="AWB50120.1"/>
    <property type="molecule type" value="Genomic_DNA"/>
</dbReference>
<keyword evidence="4" id="KW-1185">Reference proteome</keyword>
<evidence type="ECO:0000259" key="2">
    <source>
        <dbReference type="Pfam" id="PF00460"/>
    </source>
</evidence>
<dbReference type="Pfam" id="PF00460">
    <property type="entry name" value="Flg_bb_rod"/>
    <property type="match status" value="1"/>
</dbReference>
<keyword evidence="3" id="KW-0282">Flagellum</keyword>
<evidence type="ECO:0000313" key="3">
    <source>
        <dbReference type="EMBL" id="AWB50120.1"/>
    </source>
</evidence>
<evidence type="ECO:0000313" key="4">
    <source>
        <dbReference type="Proteomes" id="UP000244496"/>
    </source>
</evidence>
<keyword evidence="3" id="KW-0969">Cilium</keyword>
<gene>
    <name evidence="3" type="primary">flgB</name>
    <name evidence="3" type="ORF">HYN69_17835</name>
</gene>
<protein>
    <submittedName>
        <fullName evidence="3">Flagellar basal body rod protein FlgB</fullName>
    </submittedName>
</protein>
<dbReference type="Proteomes" id="UP000244496">
    <property type="component" value="Chromosome"/>
</dbReference>
<reference evidence="3 4" key="1">
    <citation type="submission" date="2018-04" db="EMBL/GenBank/DDBJ databases">
        <title>Genome sequencing of Gemmobacter.</title>
        <authorList>
            <person name="Yi H."/>
            <person name="Baek M.-G."/>
        </authorList>
    </citation>
    <scope>NUCLEOTIDE SEQUENCE [LARGE SCALE GENOMIC DNA]</scope>
    <source>
        <strain evidence="3 4">HYN0069</strain>
    </source>
</reference>
<accession>A0A2S0UQS1</accession>
<evidence type="ECO:0000256" key="1">
    <source>
        <dbReference type="ARBA" id="ARBA00004117"/>
    </source>
</evidence>
<proteinExistence type="predicted"/>
<name>A0A2S0UQS1_9RHOB</name>
<dbReference type="InterPro" id="IPR001444">
    <property type="entry name" value="Flag_bb_rod_N"/>
</dbReference>